<proteinExistence type="inferred from homology"/>
<dbReference type="Gene3D" id="3.40.50.300">
    <property type="entry name" value="P-loop containing nucleotide triphosphate hydrolases"/>
    <property type="match status" value="4"/>
</dbReference>
<dbReference type="Pfam" id="PF01061">
    <property type="entry name" value="ABC2_membrane"/>
    <property type="match status" value="4"/>
</dbReference>
<dbReference type="Proteomes" id="UP000228380">
    <property type="component" value="Chromosome 1"/>
</dbReference>
<sequence length="2247" mass="254825">MMTLLLGPPGCGKTTLLLALAGKVDKFLKVTGEVSYNGFRLEEFVPEKTSVYISQYDLHIPEMTVREILDFSACFQGVGSRAEIMKEVIKREKQAGIIPEPDIDTYMKAISVEGLERSLQTDYILKIMGLDICADTIVGDAMRRGISGGQKKRLTTGEMIVGPTKVLLMDEISTGLDSSTTFQIVTCLQQLAHISESTVVVSLLQPAPETYDLFDDIILMAEGKIVYHGPRSHILNFFEECGFRCPERKGVADFLQEVLSRKDQQQYWFHLDKSYNYVSVDQFAQKFKVYHIGQSLHEELSKPYGKSQCHKNALSFSTYSLSKWELFKTCMARELLLMKRNSFVYIFKTTQLAIIAIITMTVFLRTHMGVDLIHANYYMGSLFYALLLFTVNGFPELAMTVSRLPVFYRQRDFYFYPAWAYTIPACILKIPISLIESLLWTSLTYYVIGYSPEAVRFFRHFLILFLVHQMSLSLFRFLASYFQTLVASTISGTMSTLVIFLFGGFLLPQPSIPGWLKWGFWISPLTYTEIGLTVNEFRAPRWQKMSSANTTIGQQVLTSRGLNYNSYFYWISVGALLGYILLFNVAFTLALTFKRSIGVSRAIISRAKLSQMQRGGDIDNSTILTNQSRKVPQTSTAEPKRNGRMVLPFIPLTVTFQDVNYYVDTPLEMREQGYAERRLQLLHNITGAFRPGILSGLMGVSGAGKTTLLDVLAGRKTGGLIEGDIRIGGYPKVQETFARISGYCEQTDTHSPQITVEESVIYSAWLRLPSQIDPKTRHEFVNEVLETIELDEIKDALVGIPGVNGLSTEQRKRLTIAVELVSNPSIIFMDEPTSGLDARAAAIVMRAVKNVAETGRTVVCTIHQPSIEIFEAFDELILIKRGGELIYTGPLGRHSSKVIEYFEGINGVPRIKENYNPATWMLEVTSTSVEVQLQIDFAHIYRESPLFKDNEDLVKQLSTPPPDSKDLNFPTRFAQNGWGQFKACLWKQYWSYWRSPSYNLVRIVFMMFASVLFAVLFRKQGKTINNQQGLFNILASMYITTIITGINNCSSVLPFVATERTVLYREKSAGMYSPWAYSFAQVVIEIPYIFLQVVLFMFIAYPAIGYYWTAYKFIWFFYTMFCTLLYYVYLGMLLVSLTPNIQVASILASVCYTLLILFSGFVVPRPDLARLTGFRTQEAKICILKDISGIIKPSRMTLLLGPPGCGKTTLLLALAGKLDKFLKVTGEVSYNGFRLEEFVPEKTSVYISQYDLHIPEMTVREILDFSARFQGVGSRAEIMKEVIKREKQAGIIPEPDIDTYMKAISVEGLERSLQTDYILKIMGLDICADTIVGDAMRRGISGGQKKRLTTGEMIVGPTKVLLMDEISTGLDSSTTFQIVTCLQQLAHISESTVVVSLLQPAPETYDLFDDIILMAEGKIVYHGPRSHILNFFEECGFRCPERKGVADFLQEVLSRKDQQQYWFHLDKSYNYVSVDRLAQKFKAYHIGQSLQKELSKPYGKSQCHQNALSFYTYSLSKWELFKTCMARELLLMKRNSFVYIFKTTQLAIIAIITMTVFLRTHMRVDLIHANYYMGSLFYALLLLLVNGFPELAMTVSRLPVFYRQRDFYFYPAWAYAIPACILKIPISLIESLLWTSLTYYVIGYSPEAVRKRSLVHNHVQSIPLSSQFINPYGFFLCYFRFFRQFLILFLVHQMSLSLFRFLASYFQTLVASTISGTMSMLVIFLFGGFILPQPSIPGWLKWGFWISPLTYTEIGLTVNEFRAPRWQKMSSANTTIGQQVLTSRGLNYNSYFYWISVGALLGYILLFNVAFMLALTFKRSIGVSRAIISRAKLSQMQKGGDIDNSTVLTNQSRKVPQTSTAEPKRNGRMVLPFIPLTVTFQDVNYYVDTPLEMREQDYAERRLKLLHNITGAFRPGILSGLMGVSGAGKTTLLDVLAGRKTGGLVEGDIRIGGYPKVQETFARISGYCEQTDTHSPQITVEESVIYSAWLRLPSQIEPKTRHEFVNEVLETIELDEIKDALVGIPGVNGLSTEQRKRLTIAVELVSNPSIIFMDEPTSGLDARAAAIVMRAVKNVAETGRTVVCTIHQPSIEIFEAFDELILMKRGGELIYTGPLGQHSSKVIEYFEGINGVPRIKENYNPATWMLEVTSTSVEVQLGIDFAHIYRESPLFKDNAELVKQLSTPPPDSKDLNFLTRFPQNGWGQFKACLWKQYRSYWRSPSYNLVRIVFTIFASVVFAVLFWKQGKQ</sequence>
<evidence type="ECO:0000256" key="8">
    <source>
        <dbReference type="ARBA" id="ARBA00022989"/>
    </source>
</evidence>
<evidence type="ECO:0000256" key="4">
    <source>
        <dbReference type="ARBA" id="ARBA00022692"/>
    </source>
</evidence>
<dbReference type="OrthoDB" id="245989at2759"/>
<feature type="transmembrane region" description="Helical" evidence="10">
    <location>
        <begin position="1791"/>
        <end position="1815"/>
    </location>
</feature>
<dbReference type="GO" id="GO:0016887">
    <property type="term" value="F:ATP hydrolysis activity"/>
    <property type="evidence" value="ECO:0007669"/>
    <property type="project" value="InterPro"/>
</dbReference>
<evidence type="ECO:0000256" key="10">
    <source>
        <dbReference type="SAM" id="Phobius"/>
    </source>
</evidence>
<evidence type="ECO:0000256" key="5">
    <source>
        <dbReference type="ARBA" id="ARBA00022737"/>
    </source>
</evidence>
<dbReference type="KEGG" id="pda:103721783"/>
<dbReference type="InterPro" id="IPR003439">
    <property type="entry name" value="ABC_transporter-like_ATP-bd"/>
</dbReference>
<evidence type="ECO:0000256" key="1">
    <source>
        <dbReference type="ARBA" id="ARBA00004141"/>
    </source>
</evidence>
<evidence type="ECO:0000256" key="6">
    <source>
        <dbReference type="ARBA" id="ARBA00022741"/>
    </source>
</evidence>
<evidence type="ECO:0000256" key="7">
    <source>
        <dbReference type="ARBA" id="ARBA00022840"/>
    </source>
</evidence>
<evidence type="ECO:0000256" key="3">
    <source>
        <dbReference type="ARBA" id="ARBA00022448"/>
    </source>
</evidence>
<dbReference type="GO" id="GO:0140359">
    <property type="term" value="F:ABC-type transporter activity"/>
    <property type="evidence" value="ECO:0007669"/>
    <property type="project" value="InterPro"/>
</dbReference>
<dbReference type="PANTHER" id="PTHR19241">
    <property type="entry name" value="ATP-BINDING CASSETTE TRANSPORTER"/>
    <property type="match status" value="1"/>
</dbReference>
<feature type="transmembrane region" description="Helical" evidence="10">
    <location>
        <begin position="1672"/>
        <end position="1691"/>
    </location>
</feature>
<keyword evidence="3" id="KW-0813">Transport</keyword>
<keyword evidence="7" id="KW-0067">ATP-binding</keyword>
<dbReference type="InterPro" id="IPR003593">
    <property type="entry name" value="AAA+_ATPase"/>
</dbReference>
<dbReference type="FunFam" id="3.40.50.300:FF:000157">
    <property type="entry name" value="ABC transporter G family member 34"/>
    <property type="match status" value="2"/>
</dbReference>
<evidence type="ECO:0000313" key="13">
    <source>
        <dbReference type="RefSeq" id="XP_038979918.1"/>
    </source>
</evidence>
<dbReference type="InterPro" id="IPR034001">
    <property type="entry name" value="ABCG_PDR_1"/>
</dbReference>
<evidence type="ECO:0000256" key="9">
    <source>
        <dbReference type="ARBA" id="ARBA00023136"/>
    </source>
</evidence>
<reference evidence="12" key="1">
    <citation type="journal article" date="2019" name="Nat. Commun.">
        <title>Genome-wide association mapping of date palm fruit traits.</title>
        <authorList>
            <person name="Hazzouri K.M."/>
            <person name="Gros-Balthazard M."/>
            <person name="Flowers J.M."/>
            <person name="Copetti D."/>
            <person name="Lemansour A."/>
            <person name="Lebrun M."/>
            <person name="Masmoudi K."/>
            <person name="Ferrand S."/>
            <person name="Dhar M.I."/>
            <person name="Fresquez Z.A."/>
            <person name="Rosas U."/>
            <person name="Zhang J."/>
            <person name="Talag J."/>
            <person name="Lee S."/>
            <person name="Kudrna D."/>
            <person name="Powell R.F."/>
            <person name="Leitch I.J."/>
            <person name="Krueger R.R."/>
            <person name="Wing R.A."/>
            <person name="Amiri K.M.A."/>
            <person name="Purugganan M.D."/>
        </authorList>
    </citation>
    <scope>NUCLEOTIDE SEQUENCE [LARGE SCALE GENOMIC DNA]</scope>
    <source>
        <strain evidence="12">cv. Khalas</strain>
    </source>
</reference>
<feature type="transmembrane region" description="Helical" evidence="10">
    <location>
        <begin position="1608"/>
        <end position="1629"/>
    </location>
</feature>
<protein>
    <submittedName>
        <fullName evidence="13">LOW QUALITY PROTEIN: ABC transporter G family member 41-like</fullName>
    </submittedName>
</protein>
<dbReference type="Pfam" id="PF00005">
    <property type="entry name" value="ABC_tran"/>
    <property type="match status" value="4"/>
</dbReference>
<dbReference type="PROSITE" id="PS50893">
    <property type="entry name" value="ABC_TRANSPORTER_2"/>
    <property type="match status" value="3"/>
</dbReference>
<feature type="transmembrane region" description="Helical" evidence="10">
    <location>
        <begin position="1000"/>
        <end position="1017"/>
    </location>
</feature>
<feature type="transmembrane region" description="Helical" evidence="10">
    <location>
        <begin position="1141"/>
        <end position="1163"/>
    </location>
</feature>
<keyword evidence="5" id="KW-0677">Repeat</keyword>
<feature type="transmembrane region" description="Helical" evidence="10">
    <location>
        <begin position="1075"/>
        <end position="1101"/>
    </location>
</feature>
<evidence type="ECO:0000256" key="2">
    <source>
        <dbReference type="ARBA" id="ARBA00006012"/>
    </source>
</evidence>
<accession>A0A8B9A7Q9</accession>
<evidence type="ECO:0000313" key="12">
    <source>
        <dbReference type="Proteomes" id="UP000228380"/>
    </source>
</evidence>
<keyword evidence="4 10" id="KW-0812">Transmembrane</keyword>
<dbReference type="GO" id="GO:0005524">
    <property type="term" value="F:ATP binding"/>
    <property type="evidence" value="ECO:0007669"/>
    <property type="project" value="UniProtKB-KW"/>
</dbReference>
<dbReference type="InterPro" id="IPR034003">
    <property type="entry name" value="ABCG_PDR_2"/>
</dbReference>
<organism evidence="12 13">
    <name type="scientific">Phoenix dactylifera</name>
    <name type="common">Date palm</name>
    <dbReference type="NCBI Taxonomy" id="42345"/>
    <lineage>
        <taxon>Eukaryota</taxon>
        <taxon>Viridiplantae</taxon>
        <taxon>Streptophyta</taxon>
        <taxon>Embryophyta</taxon>
        <taxon>Tracheophyta</taxon>
        <taxon>Spermatophyta</taxon>
        <taxon>Magnoliopsida</taxon>
        <taxon>Liliopsida</taxon>
        <taxon>Arecaceae</taxon>
        <taxon>Coryphoideae</taxon>
        <taxon>Phoeniceae</taxon>
        <taxon>Phoenix</taxon>
    </lineage>
</organism>
<feature type="transmembrane region" description="Helical" evidence="10">
    <location>
        <begin position="1703"/>
        <end position="1731"/>
    </location>
</feature>
<feature type="transmembrane region" description="Helical" evidence="10">
    <location>
        <begin position="2224"/>
        <end position="2242"/>
    </location>
</feature>
<reference evidence="13" key="2">
    <citation type="submission" date="2025-08" db="UniProtKB">
        <authorList>
            <consortium name="RefSeq"/>
        </authorList>
    </citation>
    <scope>IDENTIFICATION</scope>
    <source>
        <tissue evidence="13">Young leaves</tissue>
    </source>
</reference>
<dbReference type="GO" id="GO:0005886">
    <property type="term" value="C:plasma membrane"/>
    <property type="evidence" value="ECO:0007669"/>
    <property type="project" value="UniProtKB-ARBA"/>
</dbReference>
<feature type="transmembrane region" description="Helical" evidence="10">
    <location>
        <begin position="376"/>
        <end position="394"/>
    </location>
</feature>
<feature type="domain" description="ABC transporter" evidence="11">
    <location>
        <begin position="654"/>
        <end position="907"/>
    </location>
</feature>
<dbReference type="Pfam" id="PF19055">
    <property type="entry name" value="ABC2_membrane_7"/>
    <property type="match status" value="4"/>
</dbReference>
<feature type="domain" description="ABC transporter" evidence="11">
    <location>
        <begin position="1163"/>
        <end position="1441"/>
    </location>
</feature>
<keyword evidence="9 10" id="KW-0472">Membrane</keyword>
<feature type="transmembrane region" description="Helical" evidence="10">
    <location>
        <begin position="1537"/>
        <end position="1557"/>
    </location>
</feature>
<dbReference type="CDD" id="cd03232">
    <property type="entry name" value="ABCG_PDR_domain2"/>
    <property type="match status" value="2"/>
</dbReference>
<dbReference type="InterPro" id="IPR027417">
    <property type="entry name" value="P-loop_NTPase"/>
</dbReference>
<dbReference type="GeneID" id="103721783"/>
<comment type="similarity">
    <text evidence="2">Belongs to the ABC transporter superfamily. ABCG family. PDR (TC 3.A.1.205) subfamily.</text>
</comment>
<dbReference type="SMART" id="SM00382">
    <property type="entry name" value="AAA"/>
    <property type="match status" value="4"/>
</dbReference>
<dbReference type="InterPro" id="IPR013525">
    <property type="entry name" value="ABC2_TM"/>
</dbReference>
<dbReference type="InterPro" id="IPR043926">
    <property type="entry name" value="ABCG_dom"/>
</dbReference>
<feature type="transmembrane region" description="Helical" evidence="10">
    <location>
        <begin position="414"/>
        <end position="440"/>
    </location>
</feature>
<feature type="transmembrane region" description="Helical" evidence="10">
    <location>
        <begin position="1113"/>
        <end position="1135"/>
    </location>
</feature>
<keyword evidence="8 10" id="KW-1133">Transmembrane helix</keyword>
<dbReference type="SUPFAM" id="SSF52540">
    <property type="entry name" value="P-loop containing nucleoside triphosphate hydrolases"/>
    <property type="match status" value="4"/>
</dbReference>
<dbReference type="Pfam" id="PF08370">
    <property type="entry name" value="PDR_assoc"/>
    <property type="match status" value="2"/>
</dbReference>
<gene>
    <name evidence="13" type="primary">LOC103721783</name>
</gene>
<keyword evidence="12" id="KW-1185">Reference proteome</keyword>
<feature type="transmembrane region" description="Helical" evidence="10">
    <location>
        <begin position="343"/>
        <end position="364"/>
    </location>
</feature>
<dbReference type="InterPro" id="IPR013581">
    <property type="entry name" value="PDR_assoc"/>
</dbReference>
<feature type="transmembrane region" description="Helical" evidence="10">
    <location>
        <begin position="567"/>
        <end position="593"/>
    </location>
</feature>
<feature type="transmembrane region" description="Helical" evidence="10">
    <location>
        <begin position="1569"/>
        <end position="1588"/>
    </location>
</feature>
<evidence type="ECO:0000259" key="11">
    <source>
        <dbReference type="PROSITE" id="PS50893"/>
    </source>
</evidence>
<dbReference type="FunFam" id="3.40.50.300:FF:000179">
    <property type="entry name" value="ABC transporter G family member 34"/>
    <property type="match status" value="2"/>
</dbReference>
<feature type="transmembrane region" description="Helical" evidence="10">
    <location>
        <begin position="1029"/>
        <end position="1055"/>
    </location>
</feature>
<comment type="subcellular location">
    <subcellularLocation>
        <location evidence="1">Membrane</location>
        <topology evidence="1">Multi-pass membrane protein</topology>
    </subcellularLocation>
</comment>
<dbReference type="CDD" id="cd03233">
    <property type="entry name" value="ABCG_PDR_domain1"/>
    <property type="match status" value="1"/>
</dbReference>
<dbReference type="RefSeq" id="XP_038979918.1">
    <property type="nucleotide sequence ID" value="XM_039123990.1"/>
</dbReference>
<feature type="transmembrane region" description="Helical" evidence="10">
    <location>
        <begin position="485"/>
        <end position="507"/>
    </location>
</feature>
<feature type="domain" description="ABC transporter" evidence="11">
    <location>
        <begin position="1878"/>
        <end position="2131"/>
    </location>
</feature>
<name>A0A8B9A7Q9_PHODC</name>
<keyword evidence="6" id="KW-0547">Nucleotide-binding</keyword>
<feature type="transmembrane region" description="Helical" evidence="10">
    <location>
        <begin position="461"/>
        <end position="479"/>
    </location>
</feature>